<dbReference type="InterPro" id="IPR021139">
    <property type="entry name" value="NYN"/>
</dbReference>
<dbReference type="Proteomes" id="UP000501690">
    <property type="component" value="Linkage Group LG9"/>
</dbReference>
<proteinExistence type="predicted"/>
<feature type="domain" description="NYN" evidence="2">
    <location>
        <begin position="19"/>
        <end position="155"/>
    </location>
</feature>
<evidence type="ECO:0000313" key="5">
    <source>
        <dbReference type="EMBL" id="QCE07228.1"/>
    </source>
</evidence>
<dbReference type="CDD" id="cd10910">
    <property type="entry name" value="PIN_limkain_b1_N_like"/>
    <property type="match status" value="1"/>
</dbReference>
<feature type="compositionally biased region" description="Polar residues" evidence="1">
    <location>
        <begin position="258"/>
        <end position="287"/>
    </location>
</feature>
<evidence type="ECO:0000259" key="2">
    <source>
        <dbReference type="Pfam" id="PF01936"/>
    </source>
</evidence>
<protein>
    <recommendedName>
        <fullName evidence="7">Meiosis arrest female protein 1</fullName>
    </recommendedName>
</protein>
<dbReference type="PANTHER" id="PTHR14379:SF7">
    <property type="entry name" value="ENDONUCLEASE OR GLYCOSYL HYDROLASE-RELATED"/>
    <property type="match status" value="1"/>
</dbReference>
<gene>
    <name evidence="5" type="ORF">DEO72_LG9g2245</name>
</gene>
<feature type="compositionally biased region" description="Low complexity" evidence="1">
    <location>
        <begin position="288"/>
        <end position="299"/>
    </location>
</feature>
<dbReference type="GO" id="GO:0010468">
    <property type="term" value="P:regulation of gene expression"/>
    <property type="evidence" value="ECO:0007669"/>
    <property type="project" value="InterPro"/>
</dbReference>
<dbReference type="Gene3D" id="3.40.50.1010">
    <property type="entry name" value="5'-nuclease"/>
    <property type="match status" value="1"/>
</dbReference>
<dbReference type="InterPro" id="IPR056042">
    <property type="entry name" value="DUF7625"/>
</dbReference>
<feature type="domain" description="DUF7625" evidence="4">
    <location>
        <begin position="437"/>
        <end position="530"/>
    </location>
</feature>
<feature type="region of interest" description="Disordered" evidence="1">
    <location>
        <begin position="258"/>
        <end position="338"/>
    </location>
</feature>
<dbReference type="GO" id="GO:0004540">
    <property type="term" value="F:RNA nuclease activity"/>
    <property type="evidence" value="ECO:0007669"/>
    <property type="project" value="InterPro"/>
</dbReference>
<dbReference type="InterPro" id="IPR024768">
    <property type="entry name" value="Marf1"/>
</dbReference>
<organism evidence="5 6">
    <name type="scientific">Vigna unguiculata</name>
    <name type="common">Cowpea</name>
    <dbReference type="NCBI Taxonomy" id="3917"/>
    <lineage>
        <taxon>Eukaryota</taxon>
        <taxon>Viridiplantae</taxon>
        <taxon>Streptophyta</taxon>
        <taxon>Embryophyta</taxon>
        <taxon>Tracheophyta</taxon>
        <taxon>Spermatophyta</taxon>
        <taxon>Magnoliopsida</taxon>
        <taxon>eudicotyledons</taxon>
        <taxon>Gunneridae</taxon>
        <taxon>Pentapetalae</taxon>
        <taxon>rosids</taxon>
        <taxon>fabids</taxon>
        <taxon>Fabales</taxon>
        <taxon>Fabaceae</taxon>
        <taxon>Papilionoideae</taxon>
        <taxon>50 kb inversion clade</taxon>
        <taxon>NPAAA clade</taxon>
        <taxon>indigoferoid/millettioid clade</taxon>
        <taxon>Phaseoleae</taxon>
        <taxon>Vigna</taxon>
    </lineage>
</organism>
<feature type="region of interest" description="Disordered" evidence="1">
    <location>
        <begin position="411"/>
        <end position="436"/>
    </location>
</feature>
<dbReference type="GO" id="GO:0005777">
    <property type="term" value="C:peroxisome"/>
    <property type="evidence" value="ECO:0007669"/>
    <property type="project" value="InterPro"/>
</dbReference>
<dbReference type="Pfam" id="PF24620">
    <property type="entry name" value="DUF7625"/>
    <property type="match status" value="1"/>
</dbReference>
<evidence type="ECO:0000259" key="4">
    <source>
        <dbReference type="Pfam" id="PF24620"/>
    </source>
</evidence>
<dbReference type="Pfam" id="PF01936">
    <property type="entry name" value="NYN"/>
    <property type="match status" value="1"/>
</dbReference>
<dbReference type="AlphaFoldDB" id="A0A4D6N1T1"/>
<evidence type="ECO:0000256" key="1">
    <source>
        <dbReference type="SAM" id="MobiDB-lite"/>
    </source>
</evidence>
<feature type="region of interest" description="Disordered" evidence="1">
    <location>
        <begin position="210"/>
        <end position="243"/>
    </location>
</feature>
<dbReference type="EMBL" id="CP039353">
    <property type="protein sequence ID" value="QCE07228.1"/>
    <property type="molecule type" value="Genomic_DNA"/>
</dbReference>
<evidence type="ECO:0008006" key="7">
    <source>
        <dbReference type="Google" id="ProtNLM"/>
    </source>
</evidence>
<evidence type="ECO:0000313" key="6">
    <source>
        <dbReference type="Proteomes" id="UP000501690"/>
    </source>
</evidence>
<evidence type="ECO:0000259" key="3">
    <source>
        <dbReference type="Pfam" id="PF14418"/>
    </source>
</evidence>
<feature type="compositionally biased region" description="Basic and acidic residues" evidence="1">
    <location>
        <begin position="365"/>
        <end position="379"/>
    </location>
</feature>
<keyword evidence="6" id="KW-1185">Reference proteome</keyword>
<sequence>MGGGGAAMALAEAQYSLAKTSVWWDIENCQVPKGCDPHAIAQNISSALVRMNYCGPVSISAYGDTTGITASVQHALSSTGISLNHVPAGVKDASDKKILVDMLFWAVDNPAPANYLLISGDRDFSNALHQLRLRRYNILLAQPQKASAPLVAAAKSVWLWTSLLAGGPPLTNGESQVGNNDIQLSSDTVQSPVHNSFQIPQYVESHSEVHTGNQKFPGTGRQLDSRHHGKTNWRNSSKPNGHKVMNPAPVGLQENYGYINSSRPGNYTHSVPSGSTPNFTHNSDQMRGNNGNLQGNHQNPHSQALRSNSFPMQPPFAPSSSFSPNSQTFATSVVPPRTGGPSFSAAPLTKVPDIGNISGYPSNAHDSHPVKHLNGDLRRSSYTNSSNPIKLIDEPNGLMIQNAQHLYNGHPHGPEHQPTSSATVGNNNLPGNGMWGSPGFPKPSEYVQGLIGVVLLALNTLKTEQIIPTESNITDCIRCGDPKHRNTDVKKALESAVEQQMVVKQKVGALQLFVGKNDKVWKCVNPIGGNPKKHSKETWNEIKKFLSTSSGRLAIMSTQCKYEAGIVIKNMCLKDHALGDVLQILSLAISYKKWIVHQQLGWQPVNITLAEKSDSEVIACE</sequence>
<accession>A0A4D6N1T1</accession>
<feature type="region of interest" description="Disordered" evidence="1">
    <location>
        <begin position="357"/>
        <end position="382"/>
    </location>
</feature>
<feature type="domain" description="OST-HTH associated" evidence="3">
    <location>
        <begin position="557"/>
        <end position="615"/>
    </location>
</feature>
<feature type="compositionally biased region" description="Polar residues" evidence="1">
    <location>
        <begin position="417"/>
        <end position="430"/>
    </location>
</feature>
<dbReference type="InterPro" id="IPR025677">
    <property type="entry name" value="OST-HTH-assoc_dom"/>
</dbReference>
<name>A0A4D6N1T1_VIGUN</name>
<dbReference type="PANTHER" id="PTHR14379">
    <property type="entry name" value="LIMKAIN B LKAP"/>
    <property type="match status" value="1"/>
</dbReference>
<dbReference type="Pfam" id="PF14418">
    <property type="entry name" value="OHA"/>
    <property type="match status" value="1"/>
</dbReference>
<reference evidence="5 6" key="1">
    <citation type="submission" date="2019-04" db="EMBL/GenBank/DDBJ databases">
        <title>An improved genome assembly and genetic linkage map for asparagus bean, Vigna unguiculata ssp. sesquipedialis.</title>
        <authorList>
            <person name="Xia Q."/>
            <person name="Zhang R."/>
            <person name="Dong Y."/>
        </authorList>
    </citation>
    <scope>NUCLEOTIDE SEQUENCE [LARGE SCALE GENOMIC DNA]</scope>
    <source>
        <tissue evidence="5">Leaf</tissue>
    </source>
</reference>